<dbReference type="EMBL" id="UFVS01000001">
    <property type="protein sequence ID" value="SUX43833.1"/>
    <property type="molecule type" value="Genomic_DNA"/>
</dbReference>
<keyword evidence="3" id="KW-1185">Reference proteome</keyword>
<dbReference type="Proteomes" id="UP000255231">
    <property type="component" value="Unassembled WGS sequence"/>
</dbReference>
<evidence type="ECO:0000313" key="2">
    <source>
        <dbReference type="EMBL" id="SUX43833.1"/>
    </source>
</evidence>
<reference evidence="1 3" key="1">
    <citation type="submission" date="2017-01" db="EMBL/GenBank/DDBJ databases">
        <authorList>
            <person name="Varghese N."/>
            <person name="Submissions S."/>
        </authorList>
    </citation>
    <scope>NUCLEOTIDE SEQUENCE [LARGE SCALE GENOMIC DNA]</scope>
    <source>
        <strain evidence="1 3">ATCC 27950</strain>
    </source>
</reference>
<sequence length="53" mass="6026">MSSNFILSRTPSRTYSNSNQVLLKDEVSFKNKTTGEVTSFGTYQGIYKKSQKK</sequence>
<reference evidence="2 4" key="2">
    <citation type="submission" date="2018-06" db="EMBL/GenBank/DDBJ databases">
        <authorList>
            <consortium name="Pathogen Informatics"/>
            <person name="Doyle S."/>
        </authorList>
    </citation>
    <scope>NUCLEOTIDE SEQUENCE [LARGE SCALE GENOMIC DNA]</scope>
    <source>
        <strain evidence="2 4">NCTC13560</strain>
    </source>
</reference>
<gene>
    <name evidence="2" type="ORF">NCTC13560_02230</name>
    <name evidence="1" type="ORF">SAMN05421682_11050</name>
</gene>
<evidence type="ECO:0000313" key="1">
    <source>
        <dbReference type="EMBL" id="SIQ92589.1"/>
    </source>
</evidence>
<organism evidence="2 4">
    <name type="scientific">Chryseobacterium indoltheticum</name>
    <dbReference type="NCBI Taxonomy" id="254"/>
    <lineage>
        <taxon>Bacteria</taxon>
        <taxon>Pseudomonadati</taxon>
        <taxon>Bacteroidota</taxon>
        <taxon>Flavobacteriia</taxon>
        <taxon>Flavobacteriales</taxon>
        <taxon>Weeksellaceae</taxon>
        <taxon>Chryseobacterium group</taxon>
        <taxon>Chryseobacterium</taxon>
    </lineage>
</organism>
<dbReference type="AlphaFoldDB" id="A0A381FBJ1"/>
<name>A0A381FBJ1_9FLAO</name>
<dbReference type="Proteomes" id="UP000185725">
    <property type="component" value="Unassembled WGS sequence"/>
</dbReference>
<evidence type="ECO:0000313" key="3">
    <source>
        <dbReference type="Proteomes" id="UP000185725"/>
    </source>
</evidence>
<accession>A0A381FBJ1</accession>
<dbReference type="EMBL" id="FTMF01000010">
    <property type="protein sequence ID" value="SIQ92589.1"/>
    <property type="molecule type" value="Genomic_DNA"/>
</dbReference>
<protein>
    <submittedName>
        <fullName evidence="2">Uncharacterized protein</fullName>
    </submittedName>
</protein>
<proteinExistence type="predicted"/>
<evidence type="ECO:0000313" key="4">
    <source>
        <dbReference type="Proteomes" id="UP000255231"/>
    </source>
</evidence>